<dbReference type="EMBL" id="PGFZ01000001">
    <property type="protein sequence ID" value="POZ53600.1"/>
    <property type="molecule type" value="Genomic_DNA"/>
</dbReference>
<organism evidence="2 3">
    <name type="scientific">Methylovulum psychrotolerans</name>
    <dbReference type="NCBI Taxonomy" id="1704499"/>
    <lineage>
        <taxon>Bacteria</taxon>
        <taxon>Pseudomonadati</taxon>
        <taxon>Pseudomonadota</taxon>
        <taxon>Gammaproteobacteria</taxon>
        <taxon>Methylococcales</taxon>
        <taxon>Methylococcaceae</taxon>
        <taxon>Methylovulum</taxon>
    </lineage>
</organism>
<evidence type="ECO:0000313" key="2">
    <source>
        <dbReference type="EMBL" id="POZ53600.1"/>
    </source>
</evidence>
<comment type="caution">
    <text evidence="2">The sequence shown here is derived from an EMBL/GenBank/DDBJ whole genome shotgun (WGS) entry which is preliminary data.</text>
</comment>
<evidence type="ECO:0000256" key="1">
    <source>
        <dbReference type="SAM" id="SignalP"/>
    </source>
</evidence>
<name>A0A2S5CRZ7_9GAMM</name>
<dbReference type="OrthoDB" id="5772157at2"/>
<protein>
    <recommendedName>
        <fullName evidence="4">PepSY domain-containing protein</fullName>
    </recommendedName>
</protein>
<proteinExistence type="predicted"/>
<sequence>MKNVIRISILALLLAGKASFAEEGSNSFANPVRLTQTAAVDLAARQLNQDSHNRVLGAETEQIDDKQVHVIRVLTTQGHIRHYKFDAETGQLLN</sequence>
<evidence type="ECO:0000313" key="3">
    <source>
        <dbReference type="Proteomes" id="UP000237423"/>
    </source>
</evidence>
<keyword evidence="1" id="KW-0732">Signal</keyword>
<dbReference type="Proteomes" id="UP000237423">
    <property type="component" value="Unassembled WGS sequence"/>
</dbReference>
<gene>
    <name evidence="2" type="ORF">AADEFJLK_00630</name>
</gene>
<dbReference type="RefSeq" id="WP_103973258.1">
    <property type="nucleotide sequence ID" value="NZ_CP022129.1"/>
</dbReference>
<reference evidence="2 3" key="1">
    <citation type="submission" date="2017-11" db="EMBL/GenBank/DDBJ databases">
        <title>Draft Genome Sequence of Methylobacter psychrotolerans Sph1T, an Obligate Methanotroph from Low-Temperature Environments.</title>
        <authorList>
            <person name="Oshkin I.Y."/>
            <person name="Miroshnikov K."/>
            <person name="Belova S.E."/>
            <person name="Korzhenkov A."/>
            <person name="Toshchakov S.V."/>
            <person name="Dedysh S.N."/>
        </authorList>
    </citation>
    <scope>NUCLEOTIDE SEQUENCE [LARGE SCALE GENOMIC DNA]</scope>
    <source>
        <strain evidence="2 3">Sph1</strain>
    </source>
</reference>
<dbReference type="AlphaFoldDB" id="A0A2S5CRZ7"/>
<evidence type="ECO:0008006" key="4">
    <source>
        <dbReference type="Google" id="ProtNLM"/>
    </source>
</evidence>
<feature type="chain" id="PRO_5015412163" description="PepSY domain-containing protein" evidence="1">
    <location>
        <begin position="22"/>
        <end position="94"/>
    </location>
</feature>
<feature type="signal peptide" evidence="1">
    <location>
        <begin position="1"/>
        <end position="21"/>
    </location>
</feature>
<accession>A0A2S5CRZ7</accession>